<feature type="compositionally biased region" description="Polar residues" evidence="1">
    <location>
        <begin position="247"/>
        <end position="262"/>
    </location>
</feature>
<feature type="region of interest" description="Disordered" evidence="1">
    <location>
        <begin position="308"/>
        <end position="490"/>
    </location>
</feature>
<feature type="compositionally biased region" description="Polar residues" evidence="1">
    <location>
        <begin position="381"/>
        <end position="390"/>
    </location>
</feature>
<feature type="compositionally biased region" description="Low complexity" evidence="1">
    <location>
        <begin position="327"/>
        <end position="336"/>
    </location>
</feature>
<name>A0A1M2VL47_TRAPU</name>
<comment type="caution">
    <text evidence="2">The sequence shown here is derived from an EMBL/GenBank/DDBJ whole genome shotgun (WGS) entry which is preliminary data.</text>
</comment>
<keyword evidence="3" id="KW-1185">Reference proteome</keyword>
<feature type="region of interest" description="Disordered" evidence="1">
    <location>
        <begin position="1"/>
        <end position="26"/>
    </location>
</feature>
<sequence>MLSSLGFDPKGTGRNNRTGPTRFLPDMMSRGLSVHVFKNALVSQPAPPPPAPKYDTAQARPPASNGGAPWNRQLSYQTSRNEQDRKQAPVALSQDRRLVQIPQPASQPWPVDTKYGKSQSKGYLIHPSPELDMYIYERSILSADDGLSSSPSSDESSDLELFPDNTLAMARLEISSTRASSSTETLESTLYNTSRNAITGGGGAVPSLSQTRPPLAITAPPPPPPHTTSTRPPPEQSIPVIPVRPTLTRTESSYRPRTTSISHAVHPIQFSSAGARPDDSDSDTLFSENEADRMVVDMMGASRWAMSPSIAHSARSPTPFRRDSDSRAPSASAPAPRARRESLDTQSRPPAPPQGRMEDPSYPRAPPGLYGVATPPDADNQRSGTGQSPQRGAAPPASAGASSAPGPSAANTSASRVQQQQVQMQMSKSMSGSPPQPPRTTPSVRAPEALVRTDTLTGVGPSTSPPRSSPPRRDSQSSTTQASPTLPEGVVVVAASKRSVRWTENLVCPSPVPPEQRRKGWFNRRGDQLWTNDGQFKMPEPGQEYPLDLAHYPEPSTGWMNEEGVRIDMQHRLVPKRPLRSALKQPKNTVNTV</sequence>
<feature type="region of interest" description="Disordered" evidence="1">
    <location>
        <begin position="197"/>
        <end position="285"/>
    </location>
</feature>
<protein>
    <submittedName>
        <fullName evidence="2">Uncharacterized protein</fullName>
    </submittedName>
</protein>
<reference evidence="2 3" key="1">
    <citation type="submission" date="2016-10" db="EMBL/GenBank/DDBJ databases">
        <title>Genome sequence of the basidiomycete white-rot fungus Trametes pubescens.</title>
        <authorList>
            <person name="Makela M.R."/>
            <person name="Granchi Z."/>
            <person name="Peng M."/>
            <person name="De Vries R.P."/>
            <person name="Grigoriev I."/>
            <person name="Riley R."/>
            <person name="Hilden K."/>
        </authorList>
    </citation>
    <scope>NUCLEOTIDE SEQUENCE [LARGE SCALE GENOMIC DNA]</scope>
    <source>
        <strain evidence="2 3">FBCC735</strain>
    </source>
</reference>
<feature type="compositionally biased region" description="Low complexity" evidence="1">
    <location>
        <begin position="392"/>
        <end position="410"/>
    </location>
</feature>
<dbReference type="OrthoDB" id="3255922at2759"/>
<dbReference type="AlphaFoldDB" id="A0A1M2VL47"/>
<dbReference type="EMBL" id="MNAD01001066">
    <property type="protein sequence ID" value="OJT08272.1"/>
    <property type="molecule type" value="Genomic_DNA"/>
</dbReference>
<organism evidence="2 3">
    <name type="scientific">Trametes pubescens</name>
    <name type="common">White-rot fungus</name>
    <dbReference type="NCBI Taxonomy" id="154538"/>
    <lineage>
        <taxon>Eukaryota</taxon>
        <taxon>Fungi</taxon>
        <taxon>Dikarya</taxon>
        <taxon>Basidiomycota</taxon>
        <taxon>Agaricomycotina</taxon>
        <taxon>Agaricomycetes</taxon>
        <taxon>Polyporales</taxon>
        <taxon>Polyporaceae</taxon>
        <taxon>Trametes</taxon>
    </lineage>
</organism>
<dbReference type="OMA" id="DMYIYER"/>
<feature type="compositionally biased region" description="Low complexity" evidence="1">
    <location>
        <begin position="418"/>
        <end position="433"/>
    </location>
</feature>
<feature type="compositionally biased region" description="Pro residues" evidence="1">
    <location>
        <begin position="219"/>
        <end position="236"/>
    </location>
</feature>
<dbReference type="STRING" id="154538.A0A1M2VL47"/>
<gene>
    <name evidence="2" type="ORF">TRAPUB_811</name>
</gene>
<evidence type="ECO:0000313" key="3">
    <source>
        <dbReference type="Proteomes" id="UP000184267"/>
    </source>
</evidence>
<accession>A0A1M2VL47</accession>
<dbReference type="PANTHER" id="PTHR48125">
    <property type="entry name" value="LP07818P1"/>
    <property type="match status" value="1"/>
</dbReference>
<dbReference type="PANTHER" id="PTHR48125:SF12">
    <property type="entry name" value="AT HOOK TRANSCRIPTION FACTOR FAMILY-RELATED"/>
    <property type="match status" value="1"/>
</dbReference>
<evidence type="ECO:0000313" key="2">
    <source>
        <dbReference type="EMBL" id="OJT08272.1"/>
    </source>
</evidence>
<dbReference type="Proteomes" id="UP000184267">
    <property type="component" value="Unassembled WGS sequence"/>
</dbReference>
<evidence type="ECO:0000256" key="1">
    <source>
        <dbReference type="SAM" id="MobiDB-lite"/>
    </source>
</evidence>
<proteinExistence type="predicted"/>
<feature type="region of interest" description="Disordered" evidence="1">
    <location>
        <begin position="39"/>
        <end position="123"/>
    </location>
</feature>